<dbReference type="PANTHER" id="PTHR43685:SF3">
    <property type="entry name" value="SLR2126 PROTEIN"/>
    <property type="match status" value="1"/>
</dbReference>
<dbReference type="STRING" id="1925591.BI308_10615"/>
<dbReference type="Pfam" id="PF00535">
    <property type="entry name" value="Glycos_transf_2"/>
    <property type="match status" value="1"/>
</dbReference>
<reference evidence="2" key="1">
    <citation type="submission" date="2016-10" db="EMBL/GenBank/DDBJ databases">
        <title>CRISPR-Cas defence system in Roseofilum reptotaenium: evidence of a bacteriophage-cyanobacterium arms race in the coral black band disease.</title>
        <authorList>
            <person name="Buerger P."/>
            <person name="Wood-Charlson E.M."/>
            <person name="Weynberg K.D."/>
            <person name="Willis B."/>
            <person name="Van Oppen M.J."/>
        </authorList>
    </citation>
    <scope>NUCLEOTIDE SEQUENCE [LARGE SCALE GENOMIC DNA]</scope>
    <source>
        <strain evidence="2">AO1-A</strain>
    </source>
</reference>
<accession>A0A1L9QSG0</accession>
<evidence type="ECO:0000313" key="3">
    <source>
        <dbReference type="Proteomes" id="UP000183940"/>
    </source>
</evidence>
<organism evidence="2 3">
    <name type="scientific">Roseofilum reptotaenium AO1-A</name>
    <dbReference type="NCBI Taxonomy" id="1925591"/>
    <lineage>
        <taxon>Bacteria</taxon>
        <taxon>Bacillati</taxon>
        <taxon>Cyanobacteriota</taxon>
        <taxon>Cyanophyceae</taxon>
        <taxon>Desertifilales</taxon>
        <taxon>Desertifilaceae</taxon>
        <taxon>Roseofilum</taxon>
    </lineage>
</organism>
<name>A0A1L9QSG0_9CYAN</name>
<comment type="caution">
    <text evidence="2">The sequence shown here is derived from an EMBL/GenBank/DDBJ whole genome shotgun (WGS) entry which is preliminary data.</text>
</comment>
<sequence length="295" mass="32984">MNCKTIAVLLTCHNRKDKTLESLGSLCSQDLSSDLSLVVYLIDDGSTDGTSEAIAATYPQVKIFRGNGSLFWNGGMRLAFTQAMKDNPDYYLWLNDDTVLYPSALQTLLITHEKLTAQQQEKAIITGSTQDPDSQEWTYGGYRQLGWFYPPFKCKKVLPESEPQPCDLMCGNFVLIPKSVVEVVGNLDPDLTHYAGDWDYGLRAKQKGCSVWVAPGYQGTCARNPKPAPGSTPTLQKGLKNINCPKGLALESVTLQPWEEWKLLMKRHGGMLWPIYSVLPYRKFLLSSVFKSNKK</sequence>
<dbReference type="InterPro" id="IPR029044">
    <property type="entry name" value="Nucleotide-diphossugar_trans"/>
</dbReference>
<dbReference type="PANTHER" id="PTHR43685">
    <property type="entry name" value="GLYCOSYLTRANSFERASE"/>
    <property type="match status" value="1"/>
</dbReference>
<feature type="domain" description="Glycosyltransferase 2-like" evidence="1">
    <location>
        <begin position="8"/>
        <end position="142"/>
    </location>
</feature>
<evidence type="ECO:0000313" key="2">
    <source>
        <dbReference type="EMBL" id="OJJ25635.1"/>
    </source>
</evidence>
<protein>
    <submittedName>
        <fullName evidence="2">Glycosyltransferase</fullName>
    </submittedName>
</protein>
<dbReference type="InterPro" id="IPR001173">
    <property type="entry name" value="Glyco_trans_2-like"/>
</dbReference>
<dbReference type="Gene3D" id="3.90.550.10">
    <property type="entry name" value="Spore Coat Polysaccharide Biosynthesis Protein SpsA, Chain A"/>
    <property type="match status" value="1"/>
</dbReference>
<dbReference type="InterPro" id="IPR050834">
    <property type="entry name" value="Glycosyltransf_2"/>
</dbReference>
<dbReference type="AlphaFoldDB" id="A0A1L9QSG0"/>
<dbReference type="SUPFAM" id="SSF53448">
    <property type="entry name" value="Nucleotide-diphospho-sugar transferases"/>
    <property type="match status" value="1"/>
</dbReference>
<keyword evidence="3" id="KW-1185">Reference proteome</keyword>
<dbReference type="EMBL" id="MLAW01000015">
    <property type="protein sequence ID" value="OJJ25635.1"/>
    <property type="molecule type" value="Genomic_DNA"/>
</dbReference>
<dbReference type="GO" id="GO:0016740">
    <property type="term" value="F:transferase activity"/>
    <property type="evidence" value="ECO:0007669"/>
    <property type="project" value="UniProtKB-KW"/>
</dbReference>
<dbReference type="Proteomes" id="UP000183940">
    <property type="component" value="Unassembled WGS sequence"/>
</dbReference>
<gene>
    <name evidence="2" type="ORF">BI308_10615</name>
</gene>
<evidence type="ECO:0000259" key="1">
    <source>
        <dbReference type="Pfam" id="PF00535"/>
    </source>
</evidence>
<proteinExistence type="predicted"/>